<gene>
    <name evidence="2" type="ORF">I2492_19425</name>
    <name evidence="1" type="ORF">I2493_19405</name>
</gene>
<dbReference type="EMBL" id="JADRCQ010000016">
    <property type="protein sequence ID" value="MBK5075170.1"/>
    <property type="molecule type" value="Genomic_DNA"/>
</dbReference>
<evidence type="ECO:0000313" key="3">
    <source>
        <dbReference type="Proteomes" id="UP000807542"/>
    </source>
</evidence>
<dbReference type="AlphaFoldDB" id="A0A9D7AMD7"/>
<dbReference type="Proteomes" id="UP001296969">
    <property type="component" value="Unassembled WGS sequence"/>
</dbReference>
<dbReference type="RefSeq" id="WP_228399513.1">
    <property type="nucleotide sequence ID" value="NZ_JADRCP010000016.1"/>
</dbReference>
<organism evidence="2 3">
    <name type="scientific">Limnobaculum xujianqingii</name>
    <dbReference type="NCBI Taxonomy" id="2738837"/>
    <lineage>
        <taxon>Bacteria</taxon>
        <taxon>Pseudomonadati</taxon>
        <taxon>Pseudomonadota</taxon>
        <taxon>Gammaproteobacteria</taxon>
        <taxon>Enterobacterales</taxon>
        <taxon>Budviciaceae</taxon>
        <taxon>Limnobaculum</taxon>
    </lineage>
</organism>
<evidence type="ECO:0000313" key="4">
    <source>
        <dbReference type="Proteomes" id="UP001296969"/>
    </source>
</evidence>
<accession>A0A9D7AMD7</accession>
<dbReference type="Pfam" id="PF10065">
    <property type="entry name" value="DUF2303"/>
    <property type="match status" value="1"/>
</dbReference>
<reference evidence="2 4" key="1">
    <citation type="submission" date="2020-11" db="EMBL/GenBank/DDBJ databases">
        <title>Insectihabitans protaetiae gen. nov. sp. nov. and Insectihabitans allomyrinae sp. nov., isolated from larvae of Protaetia brevitarsis seulensis and Allomyrina dichotoma, respectively.</title>
        <authorList>
            <person name="Lee S.D."/>
            <person name="Byeon Y.-S."/>
            <person name="Kim S.-M."/>
            <person name="Yang H.L."/>
            <person name="Kim I.S."/>
        </authorList>
    </citation>
    <scope>NUCLEOTIDE SEQUENCE</scope>
    <source>
        <strain evidence="2">CWB-B4</strain>
        <strain evidence="1 4">CWB-B43</strain>
    </source>
</reference>
<dbReference type="InterPro" id="IPR019276">
    <property type="entry name" value="DUF2303"/>
</dbReference>
<dbReference type="Proteomes" id="UP000807542">
    <property type="component" value="Unassembled WGS sequence"/>
</dbReference>
<evidence type="ECO:0000313" key="2">
    <source>
        <dbReference type="EMBL" id="MBK5178482.1"/>
    </source>
</evidence>
<dbReference type="EMBL" id="JADRCP010000016">
    <property type="protein sequence ID" value="MBK5178482.1"/>
    <property type="molecule type" value="Genomic_DNA"/>
</dbReference>
<name>A0A9D7AMD7_9GAMM</name>
<proteinExistence type="predicted"/>
<evidence type="ECO:0000313" key="1">
    <source>
        <dbReference type="EMBL" id="MBK5075170.1"/>
    </source>
</evidence>
<comment type="caution">
    <text evidence="2">The sequence shown here is derived from an EMBL/GenBank/DDBJ whole genome shotgun (WGS) entry which is preliminary data.</text>
</comment>
<keyword evidence="4" id="KW-1185">Reference proteome</keyword>
<sequence length="276" mass="30889">MSLDQSAIQEITNTAITASAVNILDLEQADFKAVIIPEDAKIQTLEKLQQYRNRFIGCMKTNSIEDFVTYSTSTKNESVKCFVSHESMSAMTFFNIGDEDKPGHADNTALLDLKATSEFISVLKLNDNAVSQKTLAEWLEDWRSNIVAFDADDNAIDFKVAVNAIRKLTIESSRKSEHEVSDMKASRSLLENVEAKSTEGLPAYFTFMCTPYHGLAVRVFTLRLSVLTGGDEPRFKARIVQLEAIEEQITEEFKNLLVGKFEGSEVKTFIGKFSLN</sequence>
<protein>
    <submittedName>
        <fullName evidence="2">DUF2303 family protein</fullName>
    </submittedName>
</protein>